<dbReference type="RefSeq" id="WP_015774815.1">
    <property type="nucleotide sequence ID" value="NC_013173.1"/>
</dbReference>
<feature type="domain" description="MlaB-like STAS" evidence="1">
    <location>
        <begin position="16"/>
        <end position="91"/>
    </location>
</feature>
<dbReference type="AlphaFoldDB" id="C7LSX6"/>
<keyword evidence="3" id="KW-1185">Reference proteome</keyword>
<evidence type="ECO:0000259" key="1">
    <source>
        <dbReference type="Pfam" id="PF13466"/>
    </source>
</evidence>
<dbReference type="InterPro" id="IPR058548">
    <property type="entry name" value="MlaB-like_STAS"/>
</dbReference>
<evidence type="ECO:0000313" key="2">
    <source>
        <dbReference type="EMBL" id="ACU90726.1"/>
    </source>
</evidence>
<dbReference type="Pfam" id="PF13466">
    <property type="entry name" value="STAS_2"/>
    <property type="match status" value="1"/>
</dbReference>
<dbReference type="Proteomes" id="UP000002216">
    <property type="component" value="Chromosome"/>
</dbReference>
<dbReference type="InterPro" id="IPR036513">
    <property type="entry name" value="STAS_dom_sf"/>
</dbReference>
<evidence type="ECO:0000313" key="3">
    <source>
        <dbReference type="Proteomes" id="UP000002216"/>
    </source>
</evidence>
<dbReference type="EMBL" id="CP001629">
    <property type="protein sequence ID" value="ACU90726.1"/>
    <property type="molecule type" value="Genomic_DNA"/>
</dbReference>
<sequence>MFSCTIKGAPEHPVAKLSGSLTLEHSRKIHTELLALLSQAEVMTIDLGESDKSDLSFIQMLLALLKDPDKKIRFANLPAHLLDNAARLGADAFMAELSNRTGKSA</sequence>
<dbReference type="OrthoDB" id="329313at2"/>
<dbReference type="STRING" id="525897.Dbac_2649"/>
<dbReference type="Gene3D" id="3.30.750.24">
    <property type="entry name" value="STAS domain"/>
    <property type="match status" value="1"/>
</dbReference>
<organism evidence="2 3">
    <name type="scientific">Desulfomicrobium baculatum (strain DSM 4028 / VKM B-1378 / X)</name>
    <name type="common">Desulfovibrio baculatus</name>
    <dbReference type="NCBI Taxonomy" id="525897"/>
    <lineage>
        <taxon>Bacteria</taxon>
        <taxon>Pseudomonadati</taxon>
        <taxon>Thermodesulfobacteriota</taxon>
        <taxon>Desulfovibrionia</taxon>
        <taxon>Desulfovibrionales</taxon>
        <taxon>Desulfomicrobiaceae</taxon>
        <taxon>Desulfomicrobium</taxon>
    </lineage>
</organism>
<dbReference type="SUPFAM" id="SSF52091">
    <property type="entry name" value="SpoIIaa-like"/>
    <property type="match status" value="1"/>
</dbReference>
<proteinExistence type="predicted"/>
<accession>C7LSX6</accession>
<reference evidence="2 3" key="1">
    <citation type="journal article" date="2009" name="Stand. Genomic Sci.">
        <title>Complete genome sequence of Desulfomicrobium baculatum type strain (X).</title>
        <authorList>
            <person name="Copeland A."/>
            <person name="Spring S."/>
            <person name="Goker M."/>
            <person name="Schneider S."/>
            <person name="Lapidus A."/>
            <person name="Del Rio T.G."/>
            <person name="Tice H."/>
            <person name="Cheng J.F."/>
            <person name="Chen F."/>
            <person name="Nolan M."/>
            <person name="Bruce D."/>
            <person name="Goodwin L."/>
            <person name="Pitluck S."/>
            <person name="Ivanova N."/>
            <person name="Mavrommatis K."/>
            <person name="Ovchinnikova G."/>
            <person name="Pati A."/>
            <person name="Chen A."/>
            <person name="Palaniappan K."/>
            <person name="Land M."/>
            <person name="Hauser L."/>
            <person name="Chang Y.J."/>
            <person name="Jeffries C.C."/>
            <person name="Meincke L."/>
            <person name="Sims D."/>
            <person name="Brettin T."/>
            <person name="Detter J.C."/>
            <person name="Han C."/>
            <person name="Chain P."/>
            <person name="Bristow J."/>
            <person name="Eisen J.A."/>
            <person name="Markowitz V."/>
            <person name="Hugenholtz P."/>
            <person name="Kyrpides N.C."/>
            <person name="Klenk H.P."/>
            <person name="Lucas S."/>
        </authorList>
    </citation>
    <scope>NUCLEOTIDE SEQUENCE [LARGE SCALE GENOMIC DNA]</scope>
    <source>
        <strain evidence="3">DSM 4028 / VKM B-1378 / X</strain>
    </source>
</reference>
<name>C7LSX6_DESBD</name>
<dbReference type="KEGG" id="dba:Dbac_2649"/>
<dbReference type="HOGENOM" id="CLU_2232223_0_0_7"/>
<gene>
    <name evidence="2" type="ordered locus">Dbac_2649</name>
</gene>
<protein>
    <recommendedName>
        <fullName evidence="1">MlaB-like STAS domain-containing protein</fullName>
    </recommendedName>
</protein>